<dbReference type="Gene3D" id="3.30.565.10">
    <property type="entry name" value="Histidine kinase-like ATPase, C-terminal domain"/>
    <property type="match status" value="1"/>
</dbReference>
<dbReference type="SMART" id="SM00388">
    <property type="entry name" value="HisKA"/>
    <property type="match status" value="1"/>
</dbReference>
<keyword evidence="4 7" id="KW-0418">Kinase</keyword>
<evidence type="ECO:0000259" key="6">
    <source>
        <dbReference type="PROSITE" id="PS50109"/>
    </source>
</evidence>
<dbReference type="Proteomes" id="UP000199666">
    <property type="component" value="Unassembled WGS sequence"/>
</dbReference>
<keyword evidence="3" id="KW-0808">Transferase</keyword>
<sequence>MGSQSEGINQNNLAAMLTAIGKATGMGFAAIVQLTNNRNILYLVKDDIQLGLLPGDEMVGEAGFASYLATPIVKKDGQVFGSLCVIDSKPVAHNKTAITHMLELFAALIAYHLQEQHELELAARRDKFIAAMGHDIRNPVAAVLNVAELLLRLPGEERVQKMGTIIQRSTNRMKGLIENMLDFARGHLGNGIKLEWSEEPLAESFTKLVEELRASSPSYQIEFAINLETTFSCDGRRMVQLLSNLISNAIRHGIDGEPVQVQVSADAKEFLMRITSKGEKIDVDLLSLDLYVASQIAEAHQGQLEVTSTDEFICFTFKMPI</sequence>
<feature type="domain" description="Histidine kinase" evidence="6">
    <location>
        <begin position="131"/>
        <end position="321"/>
    </location>
</feature>
<dbReference type="InterPro" id="IPR036097">
    <property type="entry name" value="HisK_dim/P_sf"/>
</dbReference>
<dbReference type="EC" id="2.7.13.3" evidence="2"/>
<accession>A0A1I2VWT5</accession>
<dbReference type="SUPFAM" id="SSF47384">
    <property type="entry name" value="Homodimeric domain of signal transducing histidine kinase"/>
    <property type="match status" value="1"/>
</dbReference>
<dbReference type="SMART" id="SM00387">
    <property type="entry name" value="HATPase_c"/>
    <property type="match status" value="1"/>
</dbReference>
<name>A0A1I2VWT5_9SPHI</name>
<dbReference type="InterPro" id="IPR036890">
    <property type="entry name" value="HATPase_C_sf"/>
</dbReference>
<evidence type="ECO:0000313" key="7">
    <source>
        <dbReference type="EMBL" id="SFG91781.1"/>
    </source>
</evidence>
<dbReference type="GO" id="GO:0000155">
    <property type="term" value="F:phosphorelay sensor kinase activity"/>
    <property type="evidence" value="ECO:0007669"/>
    <property type="project" value="InterPro"/>
</dbReference>
<dbReference type="CDD" id="cd00082">
    <property type="entry name" value="HisKA"/>
    <property type="match status" value="1"/>
</dbReference>
<dbReference type="SUPFAM" id="SSF55874">
    <property type="entry name" value="ATPase domain of HSP90 chaperone/DNA topoisomerase II/histidine kinase"/>
    <property type="match status" value="1"/>
</dbReference>
<dbReference type="PROSITE" id="PS50109">
    <property type="entry name" value="HIS_KIN"/>
    <property type="match status" value="1"/>
</dbReference>
<keyword evidence="8" id="KW-1185">Reference proteome</keyword>
<dbReference type="PANTHER" id="PTHR43711">
    <property type="entry name" value="TWO-COMPONENT HISTIDINE KINASE"/>
    <property type="match status" value="1"/>
</dbReference>
<dbReference type="STRING" id="414048.SAMN04489864_103213"/>
<dbReference type="Pfam" id="PF01590">
    <property type="entry name" value="GAF"/>
    <property type="match status" value="1"/>
</dbReference>
<dbReference type="Pfam" id="PF02518">
    <property type="entry name" value="HATPase_c"/>
    <property type="match status" value="1"/>
</dbReference>
<reference evidence="7 8" key="1">
    <citation type="submission" date="2016-10" db="EMBL/GenBank/DDBJ databases">
        <authorList>
            <person name="de Groot N.N."/>
        </authorList>
    </citation>
    <scope>NUCLEOTIDE SEQUENCE [LARGE SCALE GENOMIC DNA]</scope>
    <source>
        <strain evidence="7 8">DSM 18684</strain>
    </source>
</reference>
<organism evidence="7 8">
    <name type="scientific">Pedobacter insulae</name>
    <dbReference type="NCBI Taxonomy" id="414048"/>
    <lineage>
        <taxon>Bacteria</taxon>
        <taxon>Pseudomonadati</taxon>
        <taxon>Bacteroidota</taxon>
        <taxon>Sphingobacteriia</taxon>
        <taxon>Sphingobacteriales</taxon>
        <taxon>Sphingobacteriaceae</taxon>
        <taxon>Pedobacter</taxon>
    </lineage>
</organism>
<dbReference type="Pfam" id="PF00512">
    <property type="entry name" value="HisKA"/>
    <property type="match status" value="1"/>
</dbReference>
<evidence type="ECO:0000256" key="4">
    <source>
        <dbReference type="ARBA" id="ARBA00022777"/>
    </source>
</evidence>
<dbReference type="InterPro" id="IPR003661">
    <property type="entry name" value="HisK_dim/P_dom"/>
</dbReference>
<dbReference type="InterPro" id="IPR050736">
    <property type="entry name" value="Sensor_HK_Regulatory"/>
</dbReference>
<gene>
    <name evidence="7" type="ORF">SAMN04489864_103213</name>
</gene>
<dbReference type="EMBL" id="FOPP01000003">
    <property type="protein sequence ID" value="SFG91781.1"/>
    <property type="molecule type" value="Genomic_DNA"/>
</dbReference>
<evidence type="ECO:0000256" key="1">
    <source>
        <dbReference type="ARBA" id="ARBA00000085"/>
    </source>
</evidence>
<evidence type="ECO:0000256" key="2">
    <source>
        <dbReference type="ARBA" id="ARBA00012438"/>
    </source>
</evidence>
<dbReference type="InterPro" id="IPR003594">
    <property type="entry name" value="HATPase_dom"/>
</dbReference>
<keyword evidence="5" id="KW-0902">Two-component regulatory system</keyword>
<evidence type="ECO:0000256" key="3">
    <source>
        <dbReference type="ARBA" id="ARBA00022679"/>
    </source>
</evidence>
<dbReference type="Gene3D" id="1.10.287.130">
    <property type="match status" value="1"/>
</dbReference>
<dbReference type="SUPFAM" id="SSF55781">
    <property type="entry name" value="GAF domain-like"/>
    <property type="match status" value="1"/>
</dbReference>
<comment type="catalytic activity">
    <reaction evidence="1">
        <text>ATP + protein L-histidine = ADP + protein N-phospho-L-histidine.</text>
        <dbReference type="EC" id="2.7.13.3"/>
    </reaction>
</comment>
<protein>
    <recommendedName>
        <fullName evidence="2">histidine kinase</fullName>
        <ecNumber evidence="2">2.7.13.3</ecNumber>
    </recommendedName>
</protein>
<dbReference type="InterPro" id="IPR005467">
    <property type="entry name" value="His_kinase_dom"/>
</dbReference>
<dbReference type="InterPro" id="IPR003018">
    <property type="entry name" value="GAF"/>
</dbReference>
<dbReference type="AlphaFoldDB" id="A0A1I2VWT5"/>
<proteinExistence type="predicted"/>
<dbReference type="CDD" id="cd00075">
    <property type="entry name" value="HATPase"/>
    <property type="match status" value="1"/>
</dbReference>
<evidence type="ECO:0000313" key="8">
    <source>
        <dbReference type="Proteomes" id="UP000199666"/>
    </source>
</evidence>
<dbReference type="PANTHER" id="PTHR43711:SF31">
    <property type="entry name" value="HISTIDINE KINASE"/>
    <property type="match status" value="1"/>
</dbReference>
<evidence type="ECO:0000256" key="5">
    <source>
        <dbReference type="ARBA" id="ARBA00023012"/>
    </source>
</evidence>